<dbReference type="KEGG" id="seds:AAY24_11830"/>
<keyword evidence="3" id="KW-0808">Transferase</keyword>
<dbReference type="Gene3D" id="3.40.50.300">
    <property type="entry name" value="P-loop containing nucleotide triphosphate hydrolases"/>
    <property type="match status" value="1"/>
</dbReference>
<evidence type="ECO:0000256" key="9">
    <source>
        <dbReference type="NCBIfam" id="TIGR01128"/>
    </source>
</evidence>
<evidence type="ECO:0000256" key="3">
    <source>
        <dbReference type="ARBA" id="ARBA00022679"/>
    </source>
</evidence>
<evidence type="ECO:0000256" key="4">
    <source>
        <dbReference type="ARBA" id="ARBA00022695"/>
    </source>
</evidence>
<evidence type="ECO:0000256" key="8">
    <source>
        <dbReference type="ARBA" id="ARBA00049244"/>
    </source>
</evidence>
<dbReference type="AlphaFoldDB" id="A0A0F7K002"/>
<name>A0A0F7K002_9GAMM</name>
<dbReference type="Pfam" id="PF06144">
    <property type="entry name" value="DNA_pol3_delta"/>
    <property type="match status" value="1"/>
</dbReference>
<gene>
    <name evidence="12" type="ORF">AAY24_11830</name>
</gene>
<keyword evidence="13" id="KW-1185">Reference proteome</keyword>
<evidence type="ECO:0000256" key="7">
    <source>
        <dbReference type="ARBA" id="ARBA00034754"/>
    </source>
</evidence>
<evidence type="ECO:0000259" key="11">
    <source>
        <dbReference type="Pfam" id="PF14840"/>
    </source>
</evidence>
<dbReference type="EC" id="2.7.7.7" evidence="1 9"/>
<dbReference type="CDD" id="cd18138">
    <property type="entry name" value="HLD_clamp_pol_III_delta"/>
    <property type="match status" value="1"/>
</dbReference>
<dbReference type="SUPFAM" id="SSF52540">
    <property type="entry name" value="P-loop containing nucleoside triphosphate hydrolases"/>
    <property type="match status" value="1"/>
</dbReference>
<comment type="similarity">
    <text evidence="7">Belongs to the DNA polymerase HolA subunit family.</text>
</comment>
<evidence type="ECO:0000256" key="2">
    <source>
        <dbReference type="ARBA" id="ARBA00017703"/>
    </source>
</evidence>
<keyword evidence="5" id="KW-0235">DNA replication</keyword>
<dbReference type="PANTHER" id="PTHR34388:SF1">
    <property type="entry name" value="DNA POLYMERASE III SUBUNIT DELTA"/>
    <property type="match status" value="1"/>
</dbReference>
<evidence type="ECO:0000313" key="12">
    <source>
        <dbReference type="EMBL" id="AKH20919.1"/>
    </source>
</evidence>
<dbReference type="GO" id="GO:0003887">
    <property type="term" value="F:DNA-directed DNA polymerase activity"/>
    <property type="evidence" value="ECO:0007669"/>
    <property type="project" value="UniProtKB-UniRule"/>
</dbReference>
<dbReference type="GO" id="GO:0006261">
    <property type="term" value="P:DNA-templated DNA replication"/>
    <property type="evidence" value="ECO:0007669"/>
    <property type="project" value="TreeGrafter"/>
</dbReference>
<dbReference type="PANTHER" id="PTHR34388">
    <property type="entry name" value="DNA POLYMERASE III SUBUNIT DELTA"/>
    <property type="match status" value="1"/>
</dbReference>
<dbReference type="InterPro" id="IPR008921">
    <property type="entry name" value="DNA_pol3_clamp-load_cplx_C"/>
</dbReference>
<reference evidence="12 13" key="1">
    <citation type="journal article" date="2015" name="Genome Announc.">
        <title>Complete Genome Sequence of Sedimenticola thiotaurini Strain SIP-G1, a Polyphosphate- and Polyhydroxyalkanoate-Accumulating Sulfur-Oxidizing Gammaproteobacterium Isolated from Salt Marsh Sediments.</title>
        <authorList>
            <person name="Flood B.E."/>
            <person name="Jones D.S."/>
            <person name="Bailey J.V."/>
        </authorList>
    </citation>
    <scope>NUCLEOTIDE SEQUENCE [LARGE SCALE GENOMIC DNA]</scope>
    <source>
        <strain evidence="12 13">SIP-G1</strain>
    </source>
</reference>
<evidence type="ECO:0000259" key="10">
    <source>
        <dbReference type="Pfam" id="PF06144"/>
    </source>
</evidence>
<dbReference type="GO" id="GO:0009360">
    <property type="term" value="C:DNA polymerase III complex"/>
    <property type="evidence" value="ECO:0007669"/>
    <property type="project" value="UniProtKB-UniRule"/>
</dbReference>
<organism evidence="12 13">
    <name type="scientific">Sedimenticola thiotaurini</name>
    <dbReference type="NCBI Taxonomy" id="1543721"/>
    <lineage>
        <taxon>Bacteria</taxon>
        <taxon>Pseudomonadati</taxon>
        <taxon>Pseudomonadota</taxon>
        <taxon>Gammaproteobacteria</taxon>
        <taxon>Chromatiales</taxon>
        <taxon>Sedimenticolaceae</taxon>
        <taxon>Sedimenticola</taxon>
    </lineage>
</organism>
<dbReference type="InterPro" id="IPR032780">
    <property type="entry name" value="DNA_pol3_delt_C"/>
</dbReference>
<dbReference type="GO" id="GO:0003677">
    <property type="term" value="F:DNA binding"/>
    <property type="evidence" value="ECO:0007669"/>
    <property type="project" value="InterPro"/>
</dbReference>
<dbReference type="OrthoDB" id="9770982at2"/>
<dbReference type="Gene3D" id="1.20.272.10">
    <property type="match status" value="1"/>
</dbReference>
<dbReference type="InterPro" id="IPR005790">
    <property type="entry name" value="DNA_polIII_delta"/>
</dbReference>
<dbReference type="EMBL" id="CP011412">
    <property type="protein sequence ID" value="AKH20919.1"/>
    <property type="molecule type" value="Genomic_DNA"/>
</dbReference>
<dbReference type="SUPFAM" id="SSF48019">
    <property type="entry name" value="post-AAA+ oligomerization domain-like"/>
    <property type="match status" value="1"/>
</dbReference>
<feature type="domain" description="DNA polymerase III subunit delta C-terminal" evidence="11">
    <location>
        <begin position="217"/>
        <end position="330"/>
    </location>
</feature>
<evidence type="ECO:0000256" key="6">
    <source>
        <dbReference type="ARBA" id="ARBA00022932"/>
    </source>
</evidence>
<dbReference type="Pfam" id="PF14840">
    <property type="entry name" value="DNA_pol3_delt_C"/>
    <property type="match status" value="1"/>
</dbReference>
<keyword evidence="6" id="KW-0239">DNA-directed DNA polymerase</keyword>
<dbReference type="Proteomes" id="UP000034410">
    <property type="component" value="Chromosome"/>
</dbReference>
<keyword evidence="4" id="KW-0548">Nucleotidyltransferase</keyword>
<dbReference type="Gene3D" id="1.10.8.60">
    <property type="match status" value="1"/>
</dbReference>
<feature type="domain" description="DNA polymerase III delta N-terminal" evidence="10">
    <location>
        <begin position="21"/>
        <end position="136"/>
    </location>
</feature>
<evidence type="ECO:0000313" key="13">
    <source>
        <dbReference type="Proteomes" id="UP000034410"/>
    </source>
</evidence>
<sequence length="341" mass="37620">MRVRPHELASHIERKGIAPIYLISGDEPLQMNETADAVRSAARAQGFSGRDILDAGSRFDWNELTAEANSLSLFAEKRIIDLRIPSGKPGREGGKALTEYAARPPEDTLLLITLPKLDKGQVSSKWLKSLESRGVFVQIWPIEGSRLYPWIEQRMRQVGLTPGPEVVTMLGERIEGNLLAAAQEIDKLLLLHGSGVITLEHLQESVADSARYDVYGLVDAALEGSLGRVVRMLNGLKAEGTPAPVVLWALTREIRMLCSLAQQVGQGRSPHQVVAAAREVWDKRKPLVSKGLQRLTLGQWRHLLQLCGLTDRAIKGQDKQDPWLLLQRICSGMAGAPLFDV</sequence>
<dbReference type="InterPro" id="IPR010372">
    <property type="entry name" value="DNA_pol3_delta_N"/>
</dbReference>
<evidence type="ECO:0000256" key="1">
    <source>
        <dbReference type="ARBA" id="ARBA00012417"/>
    </source>
</evidence>
<proteinExistence type="inferred from homology"/>
<comment type="catalytic activity">
    <reaction evidence="8">
        <text>DNA(n) + a 2'-deoxyribonucleoside 5'-triphosphate = DNA(n+1) + diphosphate</text>
        <dbReference type="Rhea" id="RHEA:22508"/>
        <dbReference type="Rhea" id="RHEA-COMP:17339"/>
        <dbReference type="Rhea" id="RHEA-COMP:17340"/>
        <dbReference type="ChEBI" id="CHEBI:33019"/>
        <dbReference type="ChEBI" id="CHEBI:61560"/>
        <dbReference type="ChEBI" id="CHEBI:173112"/>
        <dbReference type="EC" id="2.7.7.7"/>
    </reaction>
</comment>
<protein>
    <recommendedName>
        <fullName evidence="2 9">DNA polymerase III subunit delta</fullName>
        <ecNumber evidence="1 9">2.7.7.7</ecNumber>
    </recommendedName>
</protein>
<evidence type="ECO:0000256" key="5">
    <source>
        <dbReference type="ARBA" id="ARBA00022705"/>
    </source>
</evidence>
<dbReference type="PATRIC" id="fig|1543721.4.peg.2449"/>
<accession>A0A0F7K002</accession>
<dbReference type="InterPro" id="IPR027417">
    <property type="entry name" value="P-loop_NTPase"/>
</dbReference>
<dbReference type="NCBIfam" id="TIGR01128">
    <property type="entry name" value="holA"/>
    <property type="match status" value="1"/>
</dbReference>
<dbReference type="RefSeq" id="WP_046859848.1">
    <property type="nucleotide sequence ID" value="NZ_CP011412.1"/>
</dbReference>